<keyword evidence="3" id="KW-0472">Membrane</keyword>
<accession>A0AAQ3KYA8</accession>
<protein>
    <submittedName>
        <fullName evidence="4">Aquaporin SIP1-2-like protein</fullName>
    </submittedName>
</protein>
<evidence type="ECO:0000313" key="4">
    <source>
        <dbReference type="EMBL" id="WOL15787.1"/>
    </source>
</evidence>
<keyword evidence="3" id="KW-1133">Transmembrane helix</keyword>
<dbReference type="InterPro" id="IPR044222">
    <property type="entry name" value="SIP1-1/2-like"/>
</dbReference>
<dbReference type="PANTHER" id="PTHR46739">
    <property type="entry name" value="AQUAPORIN SIP1-1"/>
    <property type="match status" value="1"/>
</dbReference>
<dbReference type="AlphaFoldDB" id="A0AAQ3KYA8"/>
<keyword evidence="1" id="KW-0813">Transport</keyword>
<keyword evidence="2" id="KW-0677">Repeat</keyword>
<organism evidence="4 5">
    <name type="scientific">Canna indica</name>
    <name type="common">Indian-shot</name>
    <dbReference type="NCBI Taxonomy" id="4628"/>
    <lineage>
        <taxon>Eukaryota</taxon>
        <taxon>Viridiplantae</taxon>
        <taxon>Streptophyta</taxon>
        <taxon>Embryophyta</taxon>
        <taxon>Tracheophyta</taxon>
        <taxon>Spermatophyta</taxon>
        <taxon>Magnoliopsida</taxon>
        <taxon>Liliopsida</taxon>
        <taxon>Zingiberales</taxon>
        <taxon>Cannaceae</taxon>
        <taxon>Canna</taxon>
    </lineage>
</organism>
<evidence type="ECO:0000313" key="5">
    <source>
        <dbReference type="Proteomes" id="UP001327560"/>
    </source>
</evidence>
<reference evidence="4 5" key="1">
    <citation type="submission" date="2023-10" db="EMBL/GenBank/DDBJ databases">
        <title>Chromosome-scale genome assembly provides insights into flower coloration mechanisms of Canna indica.</title>
        <authorList>
            <person name="Li C."/>
        </authorList>
    </citation>
    <scope>NUCLEOTIDE SEQUENCE [LARGE SCALE GENOMIC DNA]</scope>
    <source>
        <tissue evidence="4">Flower</tissue>
    </source>
</reference>
<dbReference type="EMBL" id="CP136897">
    <property type="protein sequence ID" value="WOL15787.1"/>
    <property type="molecule type" value="Genomic_DNA"/>
</dbReference>
<evidence type="ECO:0000256" key="3">
    <source>
        <dbReference type="SAM" id="Phobius"/>
    </source>
</evidence>
<feature type="transmembrane region" description="Helical" evidence="3">
    <location>
        <begin position="20"/>
        <end position="41"/>
    </location>
</feature>
<gene>
    <name evidence="4" type="ORF">Cni_G24568</name>
</gene>
<evidence type="ECO:0000256" key="2">
    <source>
        <dbReference type="ARBA" id="ARBA00022737"/>
    </source>
</evidence>
<evidence type="ECO:0000256" key="1">
    <source>
        <dbReference type="ARBA" id="ARBA00022448"/>
    </source>
</evidence>
<keyword evidence="3" id="KW-0812">Transmembrane</keyword>
<name>A0AAQ3KYA8_9LILI</name>
<sequence length="119" mass="13549">MPPQYKHTLVGPALKVDLYTGAIAEGVLAFVINVAVLWIVIQDPCSAFAKMWLISANAVRDYQHQVNELKVFKFEFQHEYPVQYMKYVIINKTGVIPRTSSMKLLISYSALSLLDEKKD</sequence>
<proteinExistence type="predicted"/>
<dbReference type="PANTHER" id="PTHR46739:SF3">
    <property type="entry name" value="AQUAPORIN SIP1-1"/>
    <property type="match status" value="1"/>
</dbReference>
<dbReference type="Proteomes" id="UP001327560">
    <property type="component" value="Chromosome 8"/>
</dbReference>
<keyword evidence="5" id="KW-1185">Reference proteome</keyword>
<dbReference type="GO" id="GO:0015250">
    <property type="term" value="F:water channel activity"/>
    <property type="evidence" value="ECO:0007669"/>
    <property type="project" value="InterPro"/>
</dbReference>